<dbReference type="PANTHER" id="PTHR43185:SF1">
    <property type="entry name" value="FE(2+) TRANSPORTER FEOB"/>
    <property type="match status" value="1"/>
</dbReference>
<evidence type="ECO:0000256" key="16">
    <source>
        <dbReference type="RuleBase" id="RU362098"/>
    </source>
</evidence>
<keyword evidence="10" id="KW-0406">Ion transport</keyword>
<keyword evidence="2 16" id="KW-0813">Transport</keyword>
<comment type="similarity">
    <text evidence="16">Belongs to the TRAFAC class TrmE-Era-EngA-EngB-Septin-like GTPase superfamily. FeoB GTPase (TC 9.A.8) family.</text>
</comment>
<protein>
    <recommendedName>
        <fullName evidence="13 16">Ferrous iron transport protein B</fullName>
    </recommendedName>
</protein>
<gene>
    <name evidence="18" type="ORF">RSPPHO_02445</name>
</gene>
<dbReference type="NCBIfam" id="TIGR00437">
    <property type="entry name" value="feoB"/>
    <property type="match status" value="1"/>
</dbReference>
<feature type="binding site" evidence="15">
    <location>
        <position position="21"/>
    </location>
    <ligand>
        <name>Mg(2+)</name>
        <dbReference type="ChEBI" id="CHEBI:18420"/>
        <label>2</label>
    </ligand>
</feature>
<evidence type="ECO:0000256" key="2">
    <source>
        <dbReference type="ARBA" id="ARBA00022448"/>
    </source>
</evidence>
<keyword evidence="8 16" id="KW-1133">Transmembrane helix</keyword>
<dbReference type="PRINTS" id="PR00326">
    <property type="entry name" value="GTP1OBG"/>
</dbReference>
<dbReference type="GO" id="GO:0005886">
    <property type="term" value="C:plasma membrane"/>
    <property type="evidence" value="ECO:0007669"/>
    <property type="project" value="UniProtKB-SubCell"/>
</dbReference>
<dbReference type="OrthoDB" id="9809127at2"/>
<dbReference type="PATRIC" id="fig|1150469.3.peg.2777"/>
<feature type="transmembrane region" description="Helical" evidence="16">
    <location>
        <begin position="312"/>
        <end position="338"/>
    </location>
</feature>
<dbReference type="InterPro" id="IPR011640">
    <property type="entry name" value="Fe2_transport_prot_B_C"/>
</dbReference>
<keyword evidence="12 16" id="KW-0472">Membrane</keyword>
<keyword evidence="5" id="KW-0997">Cell inner membrane</keyword>
<dbReference type="GO" id="GO:0015093">
    <property type="term" value="F:ferrous iron transmembrane transporter activity"/>
    <property type="evidence" value="ECO:0007669"/>
    <property type="project" value="UniProtKB-UniRule"/>
</dbReference>
<dbReference type="InterPro" id="IPR027417">
    <property type="entry name" value="P-loop_NTPase"/>
</dbReference>
<dbReference type="PROSITE" id="PS51711">
    <property type="entry name" value="G_FEOB"/>
    <property type="match status" value="1"/>
</dbReference>
<organism evidence="18 19">
    <name type="scientific">Pararhodospirillum photometricum DSM 122</name>
    <dbReference type="NCBI Taxonomy" id="1150469"/>
    <lineage>
        <taxon>Bacteria</taxon>
        <taxon>Pseudomonadati</taxon>
        <taxon>Pseudomonadota</taxon>
        <taxon>Alphaproteobacteria</taxon>
        <taxon>Rhodospirillales</taxon>
        <taxon>Rhodospirillaceae</taxon>
        <taxon>Pararhodospirillum</taxon>
    </lineage>
</organism>
<dbReference type="Pfam" id="PF07664">
    <property type="entry name" value="FeoB_C"/>
    <property type="match status" value="1"/>
</dbReference>
<dbReference type="PANTHER" id="PTHR43185">
    <property type="entry name" value="FERROUS IRON TRANSPORT PROTEIN B"/>
    <property type="match status" value="1"/>
</dbReference>
<feature type="transmembrane region" description="Helical" evidence="16">
    <location>
        <begin position="697"/>
        <end position="719"/>
    </location>
</feature>
<dbReference type="STRING" id="1150469.RSPPHO_02445"/>
<dbReference type="Gene3D" id="1.10.287.1770">
    <property type="match status" value="1"/>
</dbReference>
<dbReference type="Proteomes" id="UP000033220">
    <property type="component" value="Chromosome DSM 122"/>
</dbReference>
<feature type="binding site" evidence="15">
    <location>
        <position position="23"/>
    </location>
    <ligand>
        <name>Mg(2+)</name>
        <dbReference type="ChEBI" id="CHEBI:18420"/>
        <label>2</label>
    </ligand>
</feature>
<feature type="transmembrane region" description="Helical" evidence="16">
    <location>
        <begin position="419"/>
        <end position="445"/>
    </location>
</feature>
<dbReference type="Gene3D" id="3.40.50.300">
    <property type="entry name" value="P-loop containing nucleotide triphosphate hydrolases"/>
    <property type="match status" value="1"/>
</dbReference>
<comment type="function">
    <text evidence="16">Probable transporter of a GTP-driven Fe(2+) uptake system.</text>
</comment>
<feature type="binding site" evidence="14">
    <location>
        <begin position="34"/>
        <end position="38"/>
    </location>
    <ligand>
        <name>GTP</name>
        <dbReference type="ChEBI" id="CHEBI:37565"/>
        <label>1</label>
    </ligand>
</feature>
<evidence type="ECO:0000313" key="18">
    <source>
        <dbReference type="EMBL" id="CCG09071.1"/>
    </source>
</evidence>
<dbReference type="Pfam" id="PF07670">
    <property type="entry name" value="Gate"/>
    <property type="match status" value="2"/>
</dbReference>
<evidence type="ECO:0000256" key="4">
    <source>
        <dbReference type="ARBA" id="ARBA00022496"/>
    </source>
</evidence>
<dbReference type="Pfam" id="PF02421">
    <property type="entry name" value="FeoB_N"/>
    <property type="match status" value="1"/>
</dbReference>
<keyword evidence="15" id="KW-0479">Metal-binding</keyword>
<feature type="binding site" evidence="14">
    <location>
        <begin position="9"/>
        <end position="16"/>
    </location>
    <ligand>
        <name>GTP</name>
        <dbReference type="ChEBI" id="CHEBI:37565"/>
        <label>1</label>
    </ligand>
</feature>
<feature type="binding site" evidence="15">
    <location>
        <position position="24"/>
    </location>
    <ligand>
        <name>Mg(2+)</name>
        <dbReference type="ChEBI" id="CHEBI:18420"/>
        <label>2</label>
    </ligand>
</feature>
<evidence type="ECO:0000256" key="11">
    <source>
        <dbReference type="ARBA" id="ARBA00023134"/>
    </source>
</evidence>
<dbReference type="NCBIfam" id="NF007105">
    <property type="entry name" value="PRK09554.1"/>
    <property type="match status" value="1"/>
</dbReference>
<dbReference type="GO" id="GO:0046872">
    <property type="term" value="F:metal ion binding"/>
    <property type="evidence" value="ECO:0007669"/>
    <property type="project" value="UniProtKB-KW"/>
</dbReference>
<feature type="binding site" evidence="14">
    <location>
        <begin position="118"/>
        <end position="121"/>
    </location>
    <ligand>
        <name>GTP</name>
        <dbReference type="ChEBI" id="CHEBI:37565"/>
        <label>1</label>
    </ligand>
</feature>
<dbReference type="RefSeq" id="WP_014415702.1">
    <property type="nucleotide sequence ID" value="NC_017059.1"/>
</dbReference>
<keyword evidence="6 16" id="KW-0812">Transmembrane</keyword>
<keyword evidence="4 16" id="KW-0410">Iron transport</keyword>
<feature type="transmembrane region" description="Helical" evidence="16">
    <location>
        <begin position="671"/>
        <end position="691"/>
    </location>
</feature>
<dbReference type="GO" id="GO:0005525">
    <property type="term" value="F:GTP binding"/>
    <property type="evidence" value="ECO:0007669"/>
    <property type="project" value="UniProtKB-KW"/>
</dbReference>
<keyword evidence="9 16" id="KW-0408">Iron</keyword>
<feature type="binding site" evidence="15">
    <location>
        <position position="20"/>
    </location>
    <ligand>
        <name>Mg(2+)</name>
        <dbReference type="ChEBI" id="CHEBI:18420"/>
        <label>2</label>
    </ligand>
</feature>
<evidence type="ECO:0000256" key="12">
    <source>
        <dbReference type="ARBA" id="ARBA00023136"/>
    </source>
</evidence>
<evidence type="ECO:0000259" key="17">
    <source>
        <dbReference type="PROSITE" id="PS51711"/>
    </source>
</evidence>
<evidence type="ECO:0000256" key="5">
    <source>
        <dbReference type="ARBA" id="ARBA00022519"/>
    </source>
</evidence>
<dbReference type="InterPro" id="IPR030389">
    <property type="entry name" value="G_FEOB_dom"/>
</dbReference>
<evidence type="ECO:0000256" key="14">
    <source>
        <dbReference type="PIRSR" id="PIRSR603373-1"/>
    </source>
</evidence>
<feature type="transmembrane region" description="Helical" evidence="16">
    <location>
        <begin position="385"/>
        <end position="407"/>
    </location>
</feature>
<dbReference type="eggNOG" id="COG0370">
    <property type="taxonomic scope" value="Bacteria"/>
</dbReference>
<dbReference type="HOGENOM" id="CLU_013350_3_2_5"/>
<feature type="binding site" evidence="14">
    <location>
        <begin position="55"/>
        <end position="58"/>
    </location>
    <ligand>
        <name>GTP</name>
        <dbReference type="ChEBI" id="CHEBI:37565"/>
        <label>1</label>
    </ligand>
</feature>
<evidence type="ECO:0000256" key="13">
    <source>
        <dbReference type="NCBIfam" id="TIGR00437"/>
    </source>
</evidence>
<evidence type="ECO:0000256" key="6">
    <source>
        <dbReference type="ARBA" id="ARBA00022692"/>
    </source>
</evidence>
<keyword evidence="3" id="KW-1003">Cell membrane</keyword>
<sequence length="763" mass="80741">MSRVIALAGNPNCGKTTVFNALTGSRQSVGNWPGVTVEKKEGRVSLGGEDIQGVDLPGVYMLGGLSAGSPDERVARDFLLSREASLIINIVDAGNLERNLYLTSQLLEMGLPLVIGLNMMDMADRQGLGIDTKALEQALGCPVVPLVANRGKGIRELKERLSRTPPASSQRPSLPPEITQAIAVLRPQIARAAPQLDAGWTALKLLEGDAFAADLLPSSLRAEVAPLSAQIEAEAGEEADILIADSRFGFIATVMEAATTRRRRMSKSVSARIDQVVLNRFLGVPVFLFILYLMFLFTINVGGVFVDFFDQVFAAFLVDALPALLSEAGVPALGVALAQGVGSGLQTVATFVPIIACLFLFLAFLEDSGYMARAAFVMDRAMRAIGLPGKSFVPLIVGFGCNVPSIMATRTLENRRDRLLTIMMTPFVSCGARLPVFVLFAAVFFPENGQNIVFALYLSGLGFAIATGLLLKATLLPGEPTRFVMELPPYHLPTARGIGMQAWQRLRGFLFRAGKVIVPMVMLLSVLNTLGTDGSLGKEDTEESVLAAASRALTPIFHPMGLTDDNWPAAVGLFTGIFAKEAVVGTLNALYARVDTAPDAEDGTEPSLSEKLQEALATIPEGFAGLGASLTDPLGLGAARQTDLESAAATLDVDESVFGAMASRFDGAAGAFAYMLLILLYTPCVAASGAIRQEAGGAWTAFAALWTTVLGYSAAVVVYQSAQITRDPWSAGAWIAGILGFLGLMGAVMAAVGRHPRSPLLVP</sequence>
<keyword evidence="7 14" id="KW-0547">Nucleotide-binding</keyword>
<evidence type="ECO:0000256" key="10">
    <source>
        <dbReference type="ARBA" id="ARBA00023065"/>
    </source>
</evidence>
<accession>H6SM56</accession>
<dbReference type="InterPro" id="IPR006073">
    <property type="entry name" value="GTP-bd"/>
</dbReference>
<dbReference type="InterPro" id="IPR003373">
    <property type="entry name" value="Fe2_transport_prot-B"/>
</dbReference>
<dbReference type="AlphaFoldDB" id="H6SM56"/>
<evidence type="ECO:0000256" key="1">
    <source>
        <dbReference type="ARBA" id="ARBA00004429"/>
    </source>
</evidence>
<feature type="domain" description="FeoB-type G" evidence="17">
    <location>
        <begin position="2"/>
        <end position="167"/>
    </location>
</feature>
<evidence type="ECO:0000256" key="15">
    <source>
        <dbReference type="PIRSR" id="PIRSR603373-2"/>
    </source>
</evidence>
<evidence type="ECO:0000256" key="7">
    <source>
        <dbReference type="ARBA" id="ARBA00022741"/>
    </source>
</evidence>
<dbReference type="InterPro" id="IPR011642">
    <property type="entry name" value="Gate_dom"/>
</dbReference>
<keyword evidence="15" id="KW-0460">Magnesium</keyword>
<dbReference type="EMBL" id="HE663493">
    <property type="protein sequence ID" value="CCG09071.1"/>
    <property type="molecule type" value="Genomic_DNA"/>
</dbReference>
<feature type="transmembrane region" description="Helical" evidence="16">
    <location>
        <begin position="731"/>
        <end position="753"/>
    </location>
</feature>
<feature type="transmembrane region" description="Helical" evidence="16">
    <location>
        <begin position="451"/>
        <end position="471"/>
    </location>
</feature>
<evidence type="ECO:0000256" key="9">
    <source>
        <dbReference type="ARBA" id="ARBA00023004"/>
    </source>
</evidence>
<evidence type="ECO:0000256" key="8">
    <source>
        <dbReference type="ARBA" id="ARBA00022989"/>
    </source>
</evidence>
<dbReference type="FunFam" id="3.40.50.300:FF:000426">
    <property type="entry name" value="Ferrous iron transport protein B"/>
    <property type="match status" value="1"/>
</dbReference>
<evidence type="ECO:0000256" key="3">
    <source>
        <dbReference type="ARBA" id="ARBA00022475"/>
    </source>
</evidence>
<name>H6SM56_PARPM</name>
<proteinExistence type="inferred from homology"/>
<comment type="subcellular location">
    <subcellularLocation>
        <location evidence="1 16">Cell inner membrane</location>
        <topology evidence="1 16">Multi-pass membrane protein</topology>
    </subcellularLocation>
</comment>
<dbReference type="InterPro" id="IPR050860">
    <property type="entry name" value="FeoB_GTPase"/>
</dbReference>
<dbReference type="Pfam" id="PF17910">
    <property type="entry name" value="FeoB_Cyto"/>
    <property type="match status" value="1"/>
</dbReference>
<dbReference type="KEGG" id="rpm:RSPPHO_02445"/>
<keyword evidence="11 14" id="KW-0342">GTP-binding</keyword>
<keyword evidence="19" id="KW-1185">Reference proteome</keyword>
<dbReference type="CDD" id="cd01879">
    <property type="entry name" value="FeoB"/>
    <property type="match status" value="1"/>
</dbReference>
<reference evidence="18 19" key="1">
    <citation type="submission" date="2012-02" db="EMBL/GenBank/DDBJ databases">
        <title>Shotgun genome sequence of Phaeospirillum photometricum DSM 122.</title>
        <authorList>
            <person name="Duquesne K."/>
            <person name="Sturgis J."/>
        </authorList>
    </citation>
    <scope>NUCLEOTIDE SEQUENCE [LARGE SCALE GENOMIC DNA]</scope>
    <source>
        <strain evidence="19">DSM122</strain>
    </source>
</reference>
<dbReference type="SUPFAM" id="SSF52540">
    <property type="entry name" value="P-loop containing nucleoside triphosphate hydrolases"/>
    <property type="match status" value="1"/>
</dbReference>
<dbReference type="InterPro" id="IPR041069">
    <property type="entry name" value="FeoB_Cyto"/>
</dbReference>
<feature type="transmembrane region" description="Helical" evidence="16">
    <location>
        <begin position="345"/>
        <end position="365"/>
    </location>
</feature>
<evidence type="ECO:0000313" key="19">
    <source>
        <dbReference type="Proteomes" id="UP000033220"/>
    </source>
</evidence>
<feature type="transmembrane region" description="Helical" evidence="16">
    <location>
        <begin position="281"/>
        <end position="306"/>
    </location>
</feature>